<name>A0A345XSY1_9ACTN</name>
<keyword evidence="3" id="KW-0446">Lipid-binding</keyword>
<evidence type="ECO:0000256" key="4">
    <source>
        <dbReference type="ARBA" id="ARBA00023136"/>
    </source>
</evidence>
<dbReference type="GO" id="GO:0012505">
    <property type="term" value="C:endomembrane system"/>
    <property type="evidence" value="ECO:0007669"/>
    <property type="project" value="UniProtKB-ARBA"/>
</dbReference>
<keyword evidence="4" id="KW-0472">Membrane</keyword>
<proteinExistence type="predicted"/>
<dbReference type="KEGG" id="sarm:DVA86_20920"/>
<evidence type="ECO:0000313" key="5">
    <source>
        <dbReference type="EMBL" id="AXK34747.1"/>
    </source>
</evidence>
<organism evidence="5 6">
    <name type="scientific">Streptomyces armeniacus</name>
    <dbReference type="NCBI Taxonomy" id="83291"/>
    <lineage>
        <taxon>Bacteria</taxon>
        <taxon>Bacillati</taxon>
        <taxon>Actinomycetota</taxon>
        <taxon>Actinomycetes</taxon>
        <taxon>Kitasatosporales</taxon>
        <taxon>Streptomycetaceae</taxon>
        <taxon>Streptomyces</taxon>
    </lineage>
</organism>
<evidence type="ECO:0000313" key="6">
    <source>
        <dbReference type="Proteomes" id="UP000254425"/>
    </source>
</evidence>
<dbReference type="RefSeq" id="WP_208880413.1">
    <property type="nucleotide sequence ID" value="NZ_CP031320.1"/>
</dbReference>
<evidence type="ECO:0008006" key="7">
    <source>
        <dbReference type="Google" id="ProtNLM"/>
    </source>
</evidence>
<sequence length="243" mass="26373">MEDVSAAAPQRLSLPEEFVLLSHLPDGRVHGKARAVIGAAAAELGELALRGRLAVRAKKTKVFGFEGYQMHGVDIELLDTTLTGLAWADALLAELGEQCAASGGSRVRLNRWFRRHHGAFALHRDALAARGLLRPGGRAGLFTSRLRHHPDPGLREALVADVGAARSGQAPLDAHMLFLVDLTETVRLREAMGIRHNTRWLLDRARGIGTAAAVPEEMRDTSAALAARVPSNDNDRQYGRPRL</sequence>
<dbReference type="AlphaFoldDB" id="A0A345XSY1"/>
<dbReference type="GO" id="GO:0005737">
    <property type="term" value="C:cytoplasm"/>
    <property type="evidence" value="ECO:0007669"/>
    <property type="project" value="UniProtKB-ARBA"/>
</dbReference>
<keyword evidence="6" id="KW-1185">Reference proteome</keyword>
<dbReference type="EMBL" id="CP031320">
    <property type="protein sequence ID" value="AXK34747.1"/>
    <property type="molecule type" value="Genomic_DNA"/>
</dbReference>
<dbReference type="InterPro" id="IPR038261">
    <property type="entry name" value="GPP34-like_sf"/>
</dbReference>
<dbReference type="Proteomes" id="UP000254425">
    <property type="component" value="Chromosome"/>
</dbReference>
<evidence type="ECO:0000256" key="1">
    <source>
        <dbReference type="ARBA" id="ARBA00004255"/>
    </source>
</evidence>
<accession>A0A345XSY1</accession>
<dbReference type="InterPro" id="IPR008628">
    <property type="entry name" value="GPP34-like"/>
</dbReference>
<reference evidence="5 6" key="1">
    <citation type="submission" date="2018-07" db="EMBL/GenBank/DDBJ databases">
        <title>Draft genome of the type strain Streptomyces armeniacus ATCC 15676.</title>
        <authorList>
            <person name="Labana P."/>
            <person name="Gosse J.T."/>
            <person name="Boddy C.N."/>
        </authorList>
    </citation>
    <scope>NUCLEOTIDE SEQUENCE [LARGE SCALE GENOMIC DNA]</scope>
    <source>
        <strain evidence="5 6">ATCC 15676</strain>
    </source>
</reference>
<evidence type="ECO:0000256" key="2">
    <source>
        <dbReference type="ARBA" id="ARBA00023034"/>
    </source>
</evidence>
<dbReference type="Pfam" id="PF05719">
    <property type="entry name" value="GPP34"/>
    <property type="match status" value="1"/>
</dbReference>
<evidence type="ECO:0000256" key="3">
    <source>
        <dbReference type="ARBA" id="ARBA00023121"/>
    </source>
</evidence>
<comment type="subcellular location">
    <subcellularLocation>
        <location evidence="1">Golgi apparatus membrane</location>
        <topology evidence="1">Peripheral membrane protein</topology>
        <orientation evidence="1">Cytoplasmic side</orientation>
    </subcellularLocation>
</comment>
<protein>
    <recommendedName>
        <fullName evidence="7">GPP34 family phosphoprotein</fullName>
    </recommendedName>
</protein>
<keyword evidence="2" id="KW-0333">Golgi apparatus</keyword>
<dbReference type="GO" id="GO:0070273">
    <property type="term" value="F:phosphatidylinositol-4-phosphate binding"/>
    <property type="evidence" value="ECO:0007669"/>
    <property type="project" value="InterPro"/>
</dbReference>
<gene>
    <name evidence="5" type="ORF">DVA86_20920</name>
</gene>
<dbReference type="Gene3D" id="1.10.3630.10">
    <property type="entry name" value="yeast vps74-n-term truncation variant domain like"/>
    <property type="match status" value="1"/>
</dbReference>